<evidence type="ECO:0000259" key="2">
    <source>
        <dbReference type="PROSITE" id="PS01148"/>
    </source>
</evidence>
<feature type="domain" description="UPF0033" evidence="2">
    <location>
        <begin position="15"/>
        <end position="39"/>
    </location>
</feature>
<name>A0A506UG08_9HYPH</name>
<accession>A0A506UG08</accession>
<dbReference type="CDD" id="cd00291">
    <property type="entry name" value="SirA_YedF_YeeD"/>
    <property type="match status" value="1"/>
</dbReference>
<dbReference type="InterPro" id="IPR001455">
    <property type="entry name" value="TusA-like"/>
</dbReference>
<comment type="similarity">
    <text evidence="1">Belongs to the sulfur carrier protein TusA family.</text>
</comment>
<dbReference type="SUPFAM" id="SSF64307">
    <property type="entry name" value="SirA-like"/>
    <property type="match status" value="1"/>
</dbReference>
<evidence type="ECO:0000313" key="4">
    <source>
        <dbReference type="Proteomes" id="UP000318801"/>
    </source>
</evidence>
<dbReference type="Gene3D" id="3.30.110.40">
    <property type="entry name" value="TusA-like domain"/>
    <property type="match status" value="1"/>
</dbReference>
<dbReference type="EMBL" id="VHLG01000002">
    <property type="protein sequence ID" value="TPW32114.1"/>
    <property type="molecule type" value="Genomic_DNA"/>
</dbReference>
<dbReference type="InterPro" id="IPR036868">
    <property type="entry name" value="TusA-like_sf"/>
</dbReference>
<comment type="caution">
    <text evidence="3">The sequence shown here is derived from an EMBL/GenBank/DDBJ whole genome shotgun (WGS) entry which is preliminary data.</text>
</comment>
<dbReference type="PANTHER" id="PTHR33279:SF6">
    <property type="entry name" value="SULFUR CARRIER PROTEIN YEDF-RELATED"/>
    <property type="match status" value="1"/>
</dbReference>
<sequence>MEVLVTPGSVAPEILDLRGLKCPLPALKTKKRLAGLQPGALLIVITSDPLAVIDIPHLCREEGHCLLQQDRAEECDRFTIRRGLSPA</sequence>
<organism evidence="3 4">
    <name type="scientific">Martelella alba</name>
    <dbReference type="NCBI Taxonomy" id="2590451"/>
    <lineage>
        <taxon>Bacteria</taxon>
        <taxon>Pseudomonadati</taxon>
        <taxon>Pseudomonadota</taxon>
        <taxon>Alphaproteobacteria</taxon>
        <taxon>Hyphomicrobiales</taxon>
        <taxon>Aurantimonadaceae</taxon>
        <taxon>Martelella</taxon>
    </lineage>
</organism>
<proteinExistence type="inferred from homology"/>
<dbReference type="AlphaFoldDB" id="A0A506UG08"/>
<gene>
    <name evidence="3" type="ORF">FJU08_03630</name>
</gene>
<evidence type="ECO:0000256" key="1">
    <source>
        <dbReference type="ARBA" id="ARBA00008984"/>
    </source>
</evidence>
<reference evidence="3 4" key="1">
    <citation type="submission" date="2019-06" db="EMBL/GenBank/DDBJ databases">
        <authorList>
            <person name="Li M."/>
        </authorList>
    </citation>
    <scope>NUCLEOTIDE SEQUENCE [LARGE SCALE GENOMIC DNA]</scope>
    <source>
        <strain evidence="3 4">BGMRC2036</strain>
    </source>
</reference>
<dbReference type="PROSITE" id="PS01148">
    <property type="entry name" value="UPF0033"/>
    <property type="match status" value="1"/>
</dbReference>
<dbReference type="Pfam" id="PF01206">
    <property type="entry name" value="TusA"/>
    <property type="match status" value="1"/>
</dbReference>
<protein>
    <submittedName>
        <fullName evidence="3">Response regulator SirA</fullName>
    </submittedName>
</protein>
<dbReference type="OrthoDB" id="9797551at2"/>
<evidence type="ECO:0000313" key="3">
    <source>
        <dbReference type="EMBL" id="TPW32114.1"/>
    </source>
</evidence>
<keyword evidence="4" id="KW-1185">Reference proteome</keyword>
<dbReference type="PANTHER" id="PTHR33279">
    <property type="entry name" value="SULFUR CARRIER PROTEIN YEDF-RELATED"/>
    <property type="match status" value="1"/>
</dbReference>
<dbReference type="Proteomes" id="UP000318801">
    <property type="component" value="Unassembled WGS sequence"/>
</dbReference>